<keyword evidence="2" id="KW-1185">Reference proteome</keyword>
<dbReference type="EMBL" id="JH159155">
    <property type="protein sequence ID" value="EGZ14972.1"/>
    <property type="molecule type" value="Genomic_DNA"/>
</dbReference>
<sequence>MTRAHSKVHKDKKTKLIGSFLRLAVNNPRKADKARQDLYNSMAKSDRILEALLKKVKTNKTERPVEKKAIIKLIKASQPDLHNALYRVSVSIHQRLREIEIPVPDWAEEETKDKKRHRSTSMCMYLPCHE</sequence>
<dbReference type="AlphaFoldDB" id="G4ZLS9"/>
<dbReference type="Proteomes" id="UP000002640">
    <property type="component" value="Unassembled WGS sequence"/>
</dbReference>
<reference evidence="1 2" key="1">
    <citation type="journal article" date="2006" name="Science">
        <title>Phytophthora genome sequences uncover evolutionary origins and mechanisms of pathogenesis.</title>
        <authorList>
            <person name="Tyler B.M."/>
            <person name="Tripathy S."/>
            <person name="Zhang X."/>
            <person name="Dehal P."/>
            <person name="Jiang R.H."/>
            <person name="Aerts A."/>
            <person name="Arredondo F.D."/>
            <person name="Baxter L."/>
            <person name="Bensasson D."/>
            <person name="Beynon J.L."/>
            <person name="Chapman J."/>
            <person name="Damasceno C.M."/>
            <person name="Dorrance A.E."/>
            <person name="Dou D."/>
            <person name="Dickerman A.W."/>
            <person name="Dubchak I.L."/>
            <person name="Garbelotto M."/>
            <person name="Gijzen M."/>
            <person name="Gordon S.G."/>
            <person name="Govers F."/>
            <person name="Grunwald N.J."/>
            <person name="Huang W."/>
            <person name="Ivors K.L."/>
            <person name="Jones R.W."/>
            <person name="Kamoun S."/>
            <person name="Krampis K."/>
            <person name="Lamour K.H."/>
            <person name="Lee M.K."/>
            <person name="McDonald W.H."/>
            <person name="Medina M."/>
            <person name="Meijer H.J."/>
            <person name="Nordberg E.K."/>
            <person name="Maclean D.J."/>
            <person name="Ospina-Giraldo M.D."/>
            <person name="Morris P.F."/>
            <person name="Phuntumart V."/>
            <person name="Putnam N.H."/>
            <person name="Rash S."/>
            <person name="Rose J.K."/>
            <person name="Sakihama Y."/>
            <person name="Salamov A.A."/>
            <person name="Savidor A."/>
            <person name="Scheuring C.F."/>
            <person name="Smith B.M."/>
            <person name="Sobral B.W."/>
            <person name="Terry A."/>
            <person name="Torto-Alalibo T.A."/>
            <person name="Win J."/>
            <person name="Xu Z."/>
            <person name="Zhang H."/>
            <person name="Grigoriev I.V."/>
            <person name="Rokhsar D.S."/>
            <person name="Boore J.L."/>
        </authorList>
    </citation>
    <scope>NUCLEOTIDE SEQUENCE [LARGE SCALE GENOMIC DNA]</scope>
    <source>
        <strain evidence="1 2">P6497</strain>
    </source>
</reference>
<protein>
    <submittedName>
        <fullName evidence="1">Uncharacterized protein</fullName>
    </submittedName>
</protein>
<dbReference type="InParanoid" id="G4ZLS9"/>
<dbReference type="RefSeq" id="XP_009528721.1">
    <property type="nucleotide sequence ID" value="XM_009530426.1"/>
</dbReference>
<dbReference type="KEGG" id="psoj:PHYSODRAFT_250181"/>
<accession>G4ZLS9</accession>
<dbReference type="GeneID" id="20638010"/>
<gene>
    <name evidence="1" type="ORF">PHYSODRAFT_250181</name>
</gene>
<proteinExistence type="predicted"/>
<name>G4ZLS9_PHYSP</name>
<evidence type="ECO:0000313" key="1">
    <source>
        <dbReference type="EMBL" id="EGZ14972.1"/>
    </source>
</evidence>
<evidence type="ECO:0000313" key="2">
    <source>
        <dbReference type="Proteomes" id="UP000002640"/>
    </source>
</evidence>
<dbReference type="SMR" id="G4ZLS9"/>
<organism evidence="1 2">
    <name type="scientific">Phytophthora sojae (strain P6497)</name>
    <name type="common">Soybean stem and root rot agent</name>
    <name type="synonym">Phytophthora megasperma f. sp. glycines</name>
    <dbReference type="NCBI Taxonomy" id="1094619"/>
    <lineage>
        <taxon>Eukaryota</taxon>
        <taxon>Sar</taxon>
        <taxon>Stramenopiles</taxon>
        <taxon>Oomycota</taxon>
        <taxon>Peronosporomycetes</taxon>
        <taxon>Peronosporales</taxon>
        <taxon>Peronosporaceae</taxon>
        <taxon>Phytophthora</taxon>
    </lineage>
</organism>